<dbReference type="OrthoDB" id="432010at2759"/>
<dbReference type="HOGENOM" id="CLU_2722783_0_0_1"/>
<dbReference type="InterPro" id="IPR032466">
    <property type="entry name" value="Metal_Hydrolase"/>
</dbReference>
<evidence type="ECO:0000313" key="2">
    <source>
        <dbReference type="Proteomes" id="UP000006702"/>
    </source>
</evidence>
<keyword evidence="2" id="KW-1185">Reference proteome</keyword>
<evidence type="ECO:0000313" key="1">
    <source>
        <dbReference type="EMBL" id="EAW16404.1"/>
    </source>
</evidence>
<accession>A1DNN3</accession>
<name>A1DNN3_NEOFI</name>
<dbReference type="Proteomes" id="UP000006702">
    <property type="component" value="Unassembled WGS sequence"/>
</dbReference>
<protein>
    <submittedName>
        <fullName evidence="1">Uncharacterized protein</fullName>
    </submittedName>
</protein>
<dbReference type="GeneID" id="4584817"/>
<dbReference type="RefSeq" id="XP_001258301.1">
    <property type="nucleotide sequence ID" value="XM_001258300.1"/>
</dbReference>
<dbReference type="EMBL" id="DS027698">
    <property type="protein sequence ID" value="EAW16404.1"/>
    <property type="molecule type" value="Genomic_DNA"/>
</dbReference>
<dbReference type="KEGG" id="nfi:NFIA_057540"/>
<dbReference type="VEuPathDB" id="FungiDB:NFIA_057540"/>
<gene>
    <name evidence="1" type="ORF">NFIA_057540</name>
</gene>
<dbReference type="Gene3D" id="3.20.20.140">
    <property type="entry name" value="Metal-dependent hydrolases"/>
    <property type="match status" value="1"/>
</dbReference>
<sequence>MAQFTRAYPDRFIGITGVDLHDPVNYVQEVEKYVKVEGFKGVRSWPLYVKCIKLNIPFLSTFTINFMILMDS</sequence>
<proteinExistence type="predicted"/>
<reference evidence="2" key="1">
    <citation type="journal article" date="2008" name="PLoS Genet.">
        <title>Genomic islands in the pathogenic filamentous fungus Aspergillus fumigatus.</title>
        <authorList>
            <person name="Fedorova N.D."/>
            <person name="Khaldi N."/>
            <person name="Joardar V.S."/>
            <person name="Maiti R."/>
            <person name="Amedeo P."/>
            <person name="Anderson M.J."/>
            <person name="Crabtree J."/>
            <person name="Silva J.C."/>
            <person name="Badger J.H."/>
            <person name="Albarraq A."/>
            <person name="Angiuoli S."/>
            <person name="Bussey H."/>
            <person name="Bowyer P."/>
            <person name="Cotty P.J."/>
            <person name="Dyer P.S."/>
            <person name="Egan A."/>
            <person name="Galens K."/>
            <person name="Fraser-Liggett C.M."/>
            <person name="Haas B.J."/>
            <person name="Inman J.M."/>
            <person name="Kent R."/>
            <person name="Lemieux S."/>
            <person name="Malavazi I."/>
            <person name="Orvis J."/>
            <person name="Roemer T."/>
            <person name="Ronning C.M."/>
            <person name="Sundaram J.P."/>
            <person name="Sutton G."/>
            <person name="Turner G."/>
            <person name="Venter J.C."/>
            <person name="White O.R."/>
            <person name="Whitty B.R."/>
            <person name="Youngman P."/>
            <person name="Wolfe K.H."/>
            <person name="Goldman G.H."/>
            <person name="Wortman J.R."/>
            <person name="Jiang B."/>
            <person name="Denning D.W."/>
            <person name="Nierman W.C."/>
        </authorList>
    </citation>
    <scope>NUCLEOTIDE SEQUENCE [LARGE SCALE GENOMIC DNA]</scope>
    <source>
        <strain evidence="2">ATCC 1020 / DSM 3700 / CBS 544.65 / FGSC A1164 / JCM 1740 / NRRL 181 / WB 181</strain>
    </source>
</reference>
<organism evidence="1 2">
    <name type="scientific">Neosartorya fischeri (strain ATCC 1020 / DSM 3700 / CBS 544.65 / FGSC A1164 / JCM 1740 / NRRL 181 / WB 181)</name>
    <name type="common">Aspergillus fischerianus</name>
    <dbReference type="NCBI Taxonomy" id="331117"/>
    <lineage>
        <taxon>Eukaryota</taxon>
        <taxon>Fungi</taxon>
        <taxon>Dikarya</taxon>
        <taxon>Ascomycota</taxon>
        <taxon>Pezizomycotina</taxon>
        <taxon>Eurotiomycetes</taxon>
        <taxon>Eurotiomycetidae</taxon>
        <taxon>Eurotiales</taxon>
        <taxon>Aspergillaceae</taxon>
        <taxon>Aspergillus</taxon>
        <taxon>Aspergillus subgen. Fumigati</taxon>
    </lineage>
</organism>
<dbReference type="eggNOG" id="ENOG502RA9V">
    <property type="taxonomic scope" value="Eukaryota"/>
</dbReference>
<dbReference type="AlphaFoldDB" id="A1DNN3"/>
<dbReference type="SUPFAM" id="SSF51556">
    <property type="entry name" value="Metallo-dependent hydrolases"/>
    <property type="match status" value="1"/>
</dbReference>